<feature type="transmembrane region" description="Helical" evidence="2">
    <location>
        <begin position="988"/>
        <end position="1007"/>
    </location>
</feature>
<dbReference type="Pfam" id="PF00856">
    <property type="entry name" value="SET"/>
    <property type="match status" value="1"/>
</dbReference>
<dbReference type="SMART" id="SM00468">
    <property type="entry name" value="PreSET"/>
    <property type="match status" value="1"/>
</dbReference>
<dbReference type="InterPro" id="IPR000719">
    <property type="entry name" value="Prot_kinase_dom"/>
</dbReference>
<dbReference type="EMBL" id="JAAWWB010000025">
    <property type="protein sequence ID" value="KAG6751819.1"/>
    <property type="molecule type" value="Genomic_DNA"/>
</dbReference>
<reference evidence="7" key="1">
    <citation type="journal article" date="2020" name="bioRxiv">
        <title>Hybrid origin of Populus tomentosa Carr. identified through genome sequencing and phylogenomic analysis.</title>
        <authorList>
            <person name="An X."/>
            <person name="Gao K."/>
            <person name="Chen Z."/>
            <person name="Li J."/>
            <person name="Yang X."/>
            <person name="Yang X."/>
            <person name="Zhou J."/>
            <person name="Guo T."/>
            <person name="Zhao T."/>
            <person name="Huang S."/>
            <person name="Miao D."/>
            <person name="Khan W.U."/>
            <person name="Rao P."/>
            <person name="Ye M."/>
            <person name="Lei B."/>
            <person name="Liao W."/>
            <person name="Wang J."/>
            <person name="Ji L."/>
            <person name="Li Y."/>
            <person name="Guo B."/>
            <person name="Mustafa N.S."/>
            <person name="Li S."/>
            <person name="Yun Q."/>
            <person name="Keller S.R."/>
            <person name="Mao J."/>
            <person name="Zhang R."/>
            <person name="Strauss S.H."/>
        </authorList>
    </citation>
    <scope>NUCLEOTIDE SEQUENCE</scope>
    <source>
        <strain evidence="7">GM15</strain>
        <tissue evidence="7">Leaf</tissue>
    </source>
</reference>
<dbReference type="PANTHER" id="PTHR46450">
    <property type="entry name" value="INACTIVE HISTONE-LYSINE N-METHYLTRANSFERASE SUVR1-RELATED"/>
    <property type="match status" value="1"/>
</dbReference>
<feature type="compositionally biased region" description="Basic and acidic residues" evidence="1">
    <location>
        <begin position="61"/>
        <end position="88"/>
    </location>
</feature>
<evidence type="ECO:0000313" key="8">
    <source>
        <dbReference type="Proteomes" id="UP000886885"/>
    </source>
</evidence>
<dbReference type="PANTHER" id="PTHR46450:SF24">
    <property type="entry name" value="HISTONE-LYSINE N-METHYLTRANSFERASE SUVR4"/>
    <property type="match status" value="1"/>
</dbReference>
<dbReference type="InterPro" id="IPR018848">
    <property type="entry name" value="WIYLD_domain"/>
</dbReference>
<sequence>MATRERASCAFKATRALGIRDEEVKPVLFNLLKLFDMNWELIEAEDYRALIDAYFESKESKRGSDEKSLMEHSVYERPSKRQHLEQQKDQISSSTESPSPVEKEIFSSMAPKDSTCKRASCACSSERLAVEPCSSHTRKEKMPSNCHTRELIKPRTKQSVSDEADFAEPPAAVHPVFRGSFVGSTNGNNLVTRLGSQCDASSSKDRMYCNHNVLIASSTSGEVKISLNCDSAVRCQNFKVPDFNSVLKYLEDKYLKTHKLVTPEFSMKTLLKDLCECFVQVGQLHDPLPNNKALRIDNSDMVVDKKASSSFRLPHSSKNLLKAKHKATACDKKRSVHSLNDITKGAENVKISLVDESGNEDFPKFTYIPQNIIYQNAYVLISLARIADVDCCSSCSGDCLSSRIPCACARETGGEFAYTPKGLLKDDFLAACVCMRQTPKKDHFVYCQDCPLERSRNEDLPEPCKGHLFRKFIKECWRKCGCHMTCGNRVVQRGITCDLQESPLSASHTRTMEHKIMKDGWGVGGLDLAALEKTDTASVSHAGKLKLAIEISSYLVQMGSRLAYITWLLKLPWSKASEDKLYFIGIVTSPVFMTPQGKGWGLRTLQDLPKGSFICEYVGEILTNSELYERNIQNRGSNRHTYPVTLDADWGSEKVLRDEEALCLDATFSGNVARFINHRCHDGNLIDIPVEVETPDRHYYHLAFFTTRDVTASEELTWLSEMLTYTYFTFCLLPFGNLGKLYENPEMNNHPSETALKHLGIVPEDYGIDFDDYDHPIKAFRCSCGSAYCRGSLYIAYFLKLVLKPKKGNFVSYYTYDYCLQAMWKQFDQPPDQPDQCVFLLSFSFTRKIHYQLRRRLIASCNFLLDRGFPTCDTWDFGLAKKAENNNKRKHVPCLVRFALYMAPESVVDHVQEAPSDTWALGCMVSEMLTGKPVWDLEPQTTTEELLRKIAEEYAHIPPEISKAGCLSRKEANVQIDCWFHIRGGDFFFLYIVLVLLGLPPLLEMFLHWNL</sequence>
<dbReference type="InterPro" id="IPR003616">
    <property type="entry name" value="Post-SET_dom"/>
</dbReference>
<organism evidence="7 8">
    <name type="scientific">Populus tomentosa</name>
    <name type="common">Chinese white poplar</name>
    <dbReference type="NCBI Taxonomy" id="118781"/>
    <lineage>
        <taxon>Eukaryota</taxon>
        <taxon>Viridiplantae</taxon>
        <taxon>Streptophyta</taxon>
        <taxon>Embryophyta</taxon>
        <taxon>Tracheophyta</taxon>
        <taxon>Spermatophyta</taxon>
        <taxon>Magnoliopsida</taxon>
        <taxon>eudicotyledons</taxon>
        <taxon>Gunneridae</taxon>
        <taxon>Pentapetalae</taxon>
        <taxon>rosids</taxon>
        <taxon>fabids</taxon>
        <taxon>Malpighiales</taxon>
        <taxon>Salicaceae</taxon>
        <taxon>Saliceae</taxon>
        <taxon>Populus</taxon>
    </lineage>
</organism>
<comment type="caution">
    <text evidence="7">The sequence shown here is derived from an EMBL/GenBank/DDBJ whole genome shotgun (WGS) entry which is preliminary data.</text>
</comment>
<dbReference type="Pfam" id="PF10440">
    <property type="entry name" value="WIYLD"/>
    <property type="match status" value="1"/>
</dbReference>
<feature type="domain" description="Pre-SET" evidence="5">
    <location>
        <begin position="395"/>
        <end position="494"/>
    </location>
</feature>
<dbReference type="GO" id="GO:0042054">
    <property type="term" value="F:histone methyltransferase activity"/>
    <property type="evidence" value="ECO:0007669"/>
    <property type="project" value="InterPro"/>
</dbReference>
<keyword evidence="2" id="KW-0812">Transmembrane</keyword>
<keyword evidence="2" id="KW-1133">Transmembrane helix</keyword>
<evidence type="ECO:0000259" key="6">
    <source>
        <dbReference type="PROSITE" id="PS50868"/>
    </source>
</evidence>
<dbReference type="CDD" id="cd10538">
    <property type="entry name" value="SET_SETDB-like"/>
    <property type="match status" value="1"/>
</dbReference>
<evidence type="ECO:0000259" key="4">
    <source>
        <dbReference type="PROSITE" id="PS50280"/>
    </source>
</evidence>
<dbReference type="GO" id="GO:0005524">
    <property type="term" value="F:ATP binding"/>
    <property type="evidence" value="ECO:0007669"/>
    <property type="project" value="InterPro"/>
</dbReference>
<accession>A0A8X8CE41</accession>
<dbReference type="GO" id="GO:0008270">
    <property type="term" value="F:zinc ion binding"/>
    <property type="evidence" value="ECO:0007669"/>
    <property type="project" value="InterPro"/>
</dbReference>
<protein>
    <submittedName>
        <fullName evidence="7">Uncharacterized protein</fullName>
    </submittedName>
</protein>
<dbReference type="OrthoDB" id="308383at2759"/>
<dbReference type="Pfam" id="PF00069">
    <property type="entry name" value="Pkinase"/>
    <property type="match status" value="1"/>
</dbReference>
<feature type="compositionally biased region" description="Polar residues" evidence="1">
    <location>
        <begin position="89"/>
        <end position="98"/>
    </location>
</feature>
<proteinExistence type="predicted"/>
<dbReference type="GO" id="GO:0004672">
    <property type="term" value="F:protein kinase activity"/>
    <property type="evidence" value="ECO:0007669"/>
    <property type="project" value="InterPro"/>
</dbReference>
<dbReference type="GO" id="GO:0005634">
    <property type="term" value="C:nucleus"/>
    <property type="evidence" value="ECO:0007669"/>
    <property type="project" value="InterPro"/>
</dbReference>
<dbReference type="PROSITE" id="PS50868">
    <property type="entry name" value="POST_SET"/>
    <property type="match status" value="1"/>
</dbReference>
<keyword evidence="2" id="KW-0472">Membrane</keyword>
<dbReference type="InterPro" id="IPR001214">
    <property type="entry name" value="SET_dom"/>
</dbReference>
<feature type="region of interest" description="Disordered" evidence="1">
    <location>
        <begin position="61"/>
        <end position="108"/>
    </location>
</feature>
<feature type="domain" description="SET" evidence="4">
    <location>
        <begin position="582"/>
        <end position="721"/>
    </location>
</feature>
<evidence type="ECO:0000256" key="1">
    <source>
        <dbReference type="SAM" id="MobiDB-lite"/>
    </source>
</evidence>
<feature type="domain" description="Post-SET" evidence="6">
    <location>
        <begin position="778"/>
        <end position="794"/>
    </location>
</feature>
<dbReference type="InterPro" id="IPR025776">
    <property type="entry name" value="SUVR4/1/2"/>
</dbReference>
<dbReference type="PROSITE" id="PS51580">
    <property type="entry name" value="SAM_MT43_3"/>
    <property type="match status" value="1"/>
</dbReference>
<keyword evidence="8" id="KW-1185">Reference proteome</keyword>
<dbReference type="Proteomes" id="UP000886885">
    <property type="component" value="Chromosome 13A"/>
</dbReference>
<evidence type="ECO:0000313" key="7">
    <source>
        <dbReference type="EMBL" id="KAG6751819.1"/>
    </source>
</evidence>
<dbReference type="SMART" id="SM00317">
    <property type="entry name" value="SET"/>
    <property type="match status" value="1"/>
</dbReference>
<evidence type="ECO:0000256" key="2">
    <source>
        <dbReference type="SAM" id="Phobius"/>
    </source>
</evidence>
<feature type="domain" description="Protein kinase" evidence="3">
    <location>
        <begin position="727"/>
        <end position="1011"/>
    </location>
</feature>
<evidence type="ECO:0000259" key="5">
    <source>
        <dbReference type="PROSITE" id="PS50867"/>
    </source>
</evidence>
<dbReference type="AlphaFoldDB" id="A0A8X8CE41"/>
<evidence type="ECO:0000259" key="3">
    <source>
        <dbReference type="PROSITE" id="PS50011"/>
    </source>
</evidence>
<dbReference type="PROSITE" id="PS50867">
    <property type="entry name" value="PRE_SET"/>
    <property type="match status" value="1"/>
</dbReference>
<name>A0A8X8CE41_POPTO</name>
<gene>
    <name evidence="7" type="ORF">POTOM_044029</name>
</gene>
<dbReference type="PROSITE" id="PS50280">
    <property type="entry name" value="SET"/>
    <property type="match status" value="1"/>
</dbReference>
<dbReference type="InterPro" id="IPR007728">
    <property type="entry name" value="Pre-SET_dom"/>
</dbReference>
<dbReference type="PROSITE" id="PS50011">
    <property type="entry name" value="PROTEIN_KINASE_DOM"/>
    <property type="match status" value="1"/>
</dbReference>